<dbReference type="Proteomes" id="UP001153069">
    <property type="component" value="Unassembled WGS sequence"/>
</dbReference>
<feature type="compositionally biased region" description="Low complexity" evidence="1">
    <location>
        <begin position="365"/>
        <end position="378"/>
    </location>
</feature>
<proteinExistence type="predicted"/>
<feature type="compositionally biased region" description="Acidic residues" evidence="1">
    <location>
        <begin position="47"/>
        <end position="56"/>
    </location>
</feature>
<feature type="transmembrane region" description="Helical" evidence="2">
    <location>
        <begin position="479"/>
        <end position="500"/>
    </location>
</feature>
<comment type="caution">
    <text evidence="3">The sequence shown here is derived from an EMBL/GenBank/DDBJ whole genome shotgun (WGS) entry which is preliminary data.</text>
</comment>
<dbReference type="AlphaFoldDB" id="A0A9N8DAP2"/>
<feature type="region of interest" description="Disordered" evidence="1">
    <location>
        <begin position="1"/>
        <end position="27"/>
    </location>
</feature>
<dbReference type="Pfam" id="PF04087">
    <property type="entry name" value="DUF389"/>
    <property type="match status" value="1"/>
</dbReference>
<sequence>MSASVVPKHRRLGSLPSESFAEDDGPTTTTKALLVSVVAPCYFTITQEEDDVESEELDKIEGNDNDENDIEEPKSDKAANDSASTPPGSAADKDHPLLRGTIRNSEQPSGPTSVTTTTALVPLNDTTTTFAEKKSSSSSSRSSKKKHRITHSVDSMIASLSISSKLSANGDNPPSKKGSNASTRTHRSTRSIDSVLTAISLLSGVEPQDEEAMPMRDIVQVDSTESQEITPEQAAAVKNDHRDPRKREVHIEELLRIQFQKLLAEYHFLNLPTYNHVQDKNVNRDEIAPFKRRGSIIREIRQNGDPTSWIRVEVMARPASLGIILARLEHIGVGTNVGTVSVYKAELCRTASPYLMIPNNESNMTAGASSTETTGESSSKQDETLPPDASDGALSVATKGASISVLGSVALDADAEKMRAERLIAEAKAEWKNAATRLRIEQVREQIQNGAALSFDFIALLTIAGILAGIGLITDNTVVIVASMLVSPIMGPVLGLTFGSRVRDWPLVTGSLFNESMALMVCVLIGLLIGILAGFTKDARENWPTSEMESRGDVIGLLTGVAVAIPSGAGVCLSILGGNTSSLVGVAISASLLPPAVNAGICFMHSILLAFDVVTVDNDYTAGDFAQIGAISFTLTVVNIVCIWAAGILMFHFKEVAPTESKGAFWAKDIKVAREWNTKRSASGKPPPLVDMSVVTNGVKSALHKRRKERSNEAKEKESLRPIKTVKIKPPKRIPSTSRYDRPNLNSAFAFKPTSKRALYTPLDRHQYAQGDPALGIVQEEKESKDDLRDDESEAFYVDLSDMAVLLGLDDEEEDDTLNIFWQRIPSR</sequence>
<evidence type="ECO:0000256" key="1">
    <source>
        <dbReference type="SAM" id="MobiDB-lite"/>
    </source>
</evidence>
<dbReference type="PANTHER" id="PTHR20992">
    <property type="entry name" value="AT15442P-RELATED"/>
    <property type="match status" value="1"/>
</dbReference>
<feature type="compositionally biased region" description="Polar residues" evidence="1">
    <location>
        <begin position="102"/>
        <end position="130"/>
    </location>
</feature>
<keyword evidence="2" id="KW-0472">Membrane</keyword>
<feature type="transmembrane region" description="Helical" evidence="2">
    <location>
        <begin position="512"/>
        <end position="535"/>
    </location>
</feature>
<evidence type="ECO:0000313" key="3">
    <source>
        <dbReference type="EMBL" id="CAB9497030.1"/>
    </source>
</evidence>
<dbReference type="InterPro" id="IPR005240">
    <property type="entry name" value="DUF389"/>
</dbReference>
<protein>
    <submittedName>
        <fullName evidence="3">Uncharacterized protein</fullName>
    </submittedName>
</protein>
<evidence type="ECO:0000313" key="4">
    <source>
        <dbReference type="Proteomes" id="UP001153069"/>
    </source>
</evidence>
<feature type="transmembrane region" description="Helical" evidence="2">
    <location>
        <begin position="628"/>
        <end position="653"/>
    </location>
</feature>
<feature type="transmembrane region" description="Helical" evidence="2">
    <location>
        <begin position="451"/>
        <end position="473"/>
    </location>
</feature>
<name>A0A9N8DAP2_9STRA</name>
<gene>
    <name evidence="3" type="ORF">SEMRO_13_G009880.1</name>
</gene>
<keyword evidence="2" id="KW-0812">Transmembrane</keyword>
<feature type="transmembrane region" description="Helical" evidence="2">
    <location>
        <begin position="583"/>
        <end position="608"/>
    </location>
</feature>
<feature type="region of interest" description="Disordered" evidence="1">
    <location>
        <begin position="359"/>
        <end position="391"/>
    </location>
</feature>
<dbReference type="OrthoDB" id="543859at2759"/>
<dbReference type="EMBL" id="CAICTM010000013">
    <property type="protein sequence ID" value="CAB9497030.1"/>
    <property type="molecule type" value="Genomic_DNA"/>
</dbReference>
<feature type="compositionally biased region" description="Polar residues" evidence="1">
    <location>
        <begin position="169"/>
        <end position="183"/>
    </location>
</feature>
<feature type="transmembrane region" description="Helical" evidence="2">
    <location>
        <begin position="555"/>
        <end position="576"/>
    </location>
</feature>
<feature type="region of interest" description="Disordered" evidence="1">
    <location>
        <begin position="223"/>
        <end position="243"/>
    </location>
</feature>
<evidence type="ECO:0000256" key="2">
    <source>
        <dbReference type="SAM" id="Phobius"/>
    </source>
</evidence>
<accession>A0A9N8DAP2</accession>
<organism evidence="3 4">
    <name type="scientific">Seminavis robusta</name>
    <dbReference type="NCBI Taxonomy" id="568900"/>
    <lineage>
        <taxon>Eukaryota</taxon>
        <taxon>Sar</taxon>
        <taxon>Stramenopiles</taxon>
        <taxon>Ochrophyta</taxon>
        <taxon>Bacillariophyta</taxon>
        <taxon>Bacillariophyceae</taxon>
        <taxon>Bacillariophycidae</taxon>
        <taxon>Naviculales</taxon>
        <taxon>Naviculaceae</taxon>
        <taxon>Seminavis</taxon>
    </lineage>
</organism>
<keyword evidence="2" id="KW-1133">Transmembrane helix</keyword>
<reference evidence="3" key="1">
    <citation type="submission" date="2020-06" db="EMBL/GenBank/DDBJ databases">
        <authorList>
            <consortium name="Plant Systems Biology data submission"/>
        </authorList>
    </citation>
    <scope>NUCLEOTIDE SEQUENCE</scope>
    <source>
        <strain evidence="3">D6</strain>
    </source>
</reference>
<feature type="region of interest" description="Disordered" evidence="1">
    <location>
        <begin position="46"/>
        <end position="152"/>
    </location>
</feature>
<dbReference type="PANTHER" id="PTHR20992:SF9">
    <property type="entry name" value="AT15442P-RELATED"/>
    <property type="match status" value="1"/>
</dbReference>
<keyword evidence="4" id="KW-1185">Reference proteome</keyword>
<feature type="region of interest" description="Disordered" evidence="1">
    <location>
        <begin position="165"/>
        <end position="190"/>
    </location>
</feature>